<keyword evidence="4 7" id="KW-0732">Signal</keyword>
<evidence type="ECO:0000256" key="7">
    <source>
        <dbReference type="SAM" id="SignalP"/>
    </source>
</evidence>
<evidence type="ECO:0000256" key="1">
    <source>
        <dbReference type="ARBA" id="ARBA00009175"/>
    </source>
</evidence>
<sequence>MKRVIALMMVTMSPFVLAEKLTVYAASSMTNAVTALAQSYAEQSGVDVTTVFGGSASLARQVYQGAPADVFISANERWVDYLVEQRITSGEAISVIARNQLVVVSNTRLLPDQTLVVLEAQSWKQALGVGRLAIGIPTSVPAGIYAKQSLESVGVWKQVKNQLAPLSNVRQVLAMVERGETPLGIVYKTDALLSHEVEVLATFDSNTHDAIIYPLVKLSQSKPSEQFREFVLSNEGQQLLKAYGFDTGDSEGQ</sequence>
<dbReference type="GO" id="GO:1901359">
    <property type="term" value="F:tungstate binding"/>
    <property type="evidence" value="ECO:0007669"/>
    <property type="project" value="UniProtKB-ARBA"/>
</dbReference>
<feature type="binding site" evidence="6">
    <location>
        <position position="169"/>
    </location>
    <ligand>
        <name>molybdate</name>
        <dbReference type="ChEBI" id="CHEBI:36264"/>
    </ligand>
</feature>
<comment type="similarity">
    <text evidence="1">Belongs to the bacterial solute-binding protein ModA family.</text>
</comment>
<dbReference type="GO" id="GO:0030973">
    <property type="term" value="F:molybdate ion binding"/>
    <property type="evidence" value="ECO:0007669"/>
    <property type="project" value="TreeGrafter"/>
</dbReference>
<protein>
    <submittedName>
        <fullName evidence="8">Molybdate ABC transporter substrate-binding protein</fullName>
    </submittedName>
</protein>
<gene>
    <name evidence="8" type="primary">modA</name>
    <name evidence="8" type="ORF">MD535_08275</name>
</gene>
<organism evidence="8 9">
    <name type="scientific">Vibrio qingdaonensis</name>
    <dbReference type="NCBI Taxonomy" id="2829491"/>
    <lineage>
        <taxon>Bacteria</taxon>
        <taxon>Pseudomonadati</taxon>
        <taxon>Pseudomonadota</taxon>
        <taxon>Gammaproteobacteria</taxon>
        <taxon>Vibrionales</taxon>
        <taxon>Vibrionaceae</taxon>
        <taxon>Vibrio</taxon>
    </lineage>
</organism>
<dbReference type="PANTHER" id="PTHR30632:SF17">
    <property type="entry name" value="MOLYBDATE-BINDING PROTEIN MODA"/>
    <property type="match status" value="1"/>
</dbReference>
<feature type="binding site" evidence="6">
    <location>
        <position position="142"/>
    </location>
    <ligand>
        <name>molybdate</name>
        <dbReference type="ChEBI" id="CHEBI:36264"/>
    </ligand>
</feature>
<dbReference type="InterPro" id="IPR050682">
    <property type="entry name" value="ModA/WtpA"/>
</dbReference>
<dbReference type="GO" id="GO:0015689">
    <property type="term" value="P:molybdate ion transport"/>
    <property type="evidence" value="ECO:0007669"/>
    <property type="project" value="InterPro"/>
</dbReference>
<dbReference type="GO" id="GO:0030288">
    <property type="term" value="C:outer membrane-bounded periplasmic space"/>
    <property type="evidence" value="ECO:0007669"/>
    <property type="project" value="TreeGrafter"/>
</dbReference>
<keyword evidence="2 6" id="KW-0500">Molybdenum</keyword>
<dbReference type="FunFam" id="3.40.190.10:FF:000035">
    <property type="entry name" value="Molybdate ABC transporter substrate-binding protein"/>
    <property type="match status" value="1"/>
</dbReference>
<comment type="caution">
    <text evidence="8">The sequence shown here is derived from an EMBL/GenBank/DDBJ whole genome shotgun (WGS) entry which is preliminary data.</text>
</comment>
<evidence type="ECO:0000256" key="4">
    <source>
        <dbReference type="ARBA" id="ARBA00022729"/>
    </source>
</evidence>
<keyword evidence="9" id="KW-1185">Reference proteome</keyword>
<dbReference type="SUPFAM" id="SSF53850">
    <property type="entry name" value="Periplasmic binding protein-like II"/>
    <property type="match status" value="1"/>
</dbReference>
<name>A0A9X3CM91_9VIBR</name>
<proteinExistence type="inferred from homology"/>
<dbReference type="InterPro" id="IPR005950">
    <property type="entry name" value="ModA"/>
</dbReference>
<dbReference type="PANTHER" id="PTHR30632">
    <property type="entry name" value="MOLYBDATE-BINDING PERIPLASMIC PROTEIN"/>
    <property type="match status" value="1"/>
</dbReference>
<dbReference type="GO" id="GO:0046872">
    <property type="term" value="F:metal ion binding"/>
    <property type="evidence" value="ECO:0007669"/>
    <property type="project" value="UniProtKB-KW"/>
</dbReference>
<accession>A0A9X3CM91</accession>
<dbReference type="AlphaFoldDB" id="A0A9X3CM91"/>
<evidence type="ECO:0000313" key="9">
    <source>
        <dbReference type="Proteomes" id="UP001155587"/>
    </source>
</evidence>
<feature type="binding site" evidence="6">
    <location>
        <position position="28"/>
    </location>
    <ligand>
        <name>molybdate</name>
        <dbReference type="ChEBI" id="CHEBI:36264"/>
    </ligand>
</feature>
<feature type="binding site" evidence="6">
    <location>
        <position position="187"/>
    </location>
    <ligand>
        <name>molybdate</name>
        <dbReference type="ChEBI" id="CHEBI:36264"/>
    </ligand>
</feature>
<dbReference type="PIRSF" id="PIRSF004846">
    <property type="entry name" value="ModA"/>
    <property type="match status" value="1"/>
</dbReference>
<dbReference type="Proteomes" id="UP001155587">
    <property type="component" value="Unassembled WGS sequence"/>
</dbReference>
<evidence type="ECO:0000256" key="2">
    <source>
        <dbReference type="ARBA" id="ARBA00022505"/>
    </source>
</evidence>
<evidence type="ECO:0000256" key="3">
    <source>
        <dbReference type="ARBA" id="ARBA00022723"/>
    </source>
</evidence>
<reference evidence="8" key="1">
    <citation type="submission" date="2022-02" db="EMBL/GenBank/DDBJ databases">
        <title>Vibrio sp. nov, a new bacterium isolated from seawater.</title>
        <authorList>
            <person name="Yuan Y."/>
        </authorList>
    </citation>
    <scope>NUCLEOTIDE SEQUENCE</scope>
    <source>
        <strain evidence="8">ZSDZ65</strain>
    </source>
</reference>
<feature type="signal peptide" evidence="7">
    <location>
        <begin position="1"/>
        <end position="18"/>
    </location>
</feature>
<keyword evidence="3 6" id="KW-0479">Metal-binding</keyword>
<dbReference type="NCBIfam" id="TIGR01256">
    <property type="entry name" value="modA"/>
    <property type="match status" value="1"/>
</dbReference>
<comment type="subunit">
    <text evidence="5">The complex is composed of two ATP-binding proteins (ModC), two transmembrane proteins (ModB) and a solute-binding protein (ModA).</text>
</comment>
<evidence type="ECO:0000256" key="5">
    <source>
        <dbReference type="ARBA" id="ARBA00062515"/>
    </source>
</evidence>
<evidence type="ECO:0000313" key="8">
    <source>
        <dbReference type="EMBL" id="MCW8346003.1"/>
    </source>
</evidence>
<dbReference type="Pfam" id="PF13531">
    <property type="entry name" value="SBP_bac_11"/>
    <property type="match status" value="1"/>
</dbReference>
<feature type="chain" id="PRO_5040758954" evidence="7">
    <location>
        <begin position="19"/>
        <end position="253"/>
    </location>
</feature>
<evidence type="ECO:0000256" key="6">
    <source>
        <dbReference type="PIRSR" id="PIRSR004846-1"/>
    </source>
</evidence>
<feature type="binding site" evidence="6">
    <location>
        <position position="55"/>
    </location>
    <ligand>
        <name>molybdate</name>
        <dbReference type="ChEBI" id="CHEBI:36264"/>
    </ligand>
</feature>
<dbReference type="EMBL" id="JAKRRY010000008">
    <property type="protein sequence ID" value="MCW8346003.1"/>
    <property type="molecule type" value="Genomic_DNA"/>
</dbReference>
<dbReference type="RefSeq" id="WP_265674404.1">
    <property type="nucleotide sequence ID" value="NZ_JAKRRY010000008.1"/>
</dbReference>
<dbReference type="Gene3D" id="3.40.190.10">
    <property type="entry name" value="Periplasmic binding protein-like II"/>
    <property type="match status" value="2"/>
</dbReference>